<evidence type="ECO:0000313" key="2">
    <source>
        <dbReference type="EMBL" id="KKB09254.1"/>
    </source>
</evidence>
<dbReference type="RefSeq" id="WP_046103946.1">
    <property type="nucleotide sequence ID" value="NZ_JZEY01000054.1"/>
</dbReference>
<feature type="transmembrane region" description="Helical" evidence="1">
    <location>
        <begin position="6"/>
        <end position="29"/>
    </location>
</feature>
<proteinExistence type="predicted"/>
<dbReference type="EMBL" id="JZEY01000054">
    <property type="protein sequence ID" value="KKB09254.1"/>
    <property type="molecule type" value="Genomic_DNA"/>
</dbReference>
<dbReference type="PATRIC" id="fig|429727.3.peg.944"/>
<keyword evidence="1" id="KW-0812">Transmembrane</keyword>
<keyword evidence="3" id="KW-1185">Reference proteome</keyword>
<dbReference type="AlphaFoldDB" id="A0A0F5FK34"/>
<organism evidence="2 3">
    <name type="scientific">Devosia chinhatensis</name>
    <dbReference type="NCBI Taxonomy" id="429727"/>
    <lineage>
        <taxon>Bacteria</taxon>
        <taxon>Pseudomonadati</taxon>
        <taxon>Pseudomonadota</taxon>
        <taxon>Alphaproteobacteria</taxon>
        <taxon>Hyphomicrobiales</taxon>
        <taxon>Devosiaceae</taxon>
        <taxon>Devosia</taxon>
    </lineage>
</organism>
<reference evidence="2 3" key="1">
    <citation type="submission" date="2015-03" db="EMBL/GenBank/DDBJ databases">
        <authorList>
            <person name="Hassan Y."/>
            <person name="Lepp D."/>
            <person name="Li X.-Z."/>
            <person name="Zhou T."/>
        </authorList>
    </citation>
    <scope>NUCLEOTIDE SEQUENCE [LARGE SCALE GENOMIC DNA]</scope>
    <source>
        <strain evidence="2 3">IPL18</strain>
    </source>
</reference>
<sequence length="80" mass="9165">MGNDFWTWTNISIAAIVAAILLFIGFWVVKKRRAPRSSLLDADAAVQDGEQFGYVRPVRSYSENVERFTAAWRSIDNRDK</sequence>
<evidence type="ECO:0000256" key="1">
    <source>
        <dbReference type="SAM" id="Phobius"/>
    </source>
</evidence>
<name>A0A0F5FK34_9HYPH</name>
<dbReference type="Proteomes" id="UP000033649">
    <property type="component" value="Unassembled WGS sequence"/>
</dbReference>
<keyword evidence="1" id="KW-0472">Membrane</keyword>
<protein>
    <submittedName>
        <fullName evidence="2">Uncharacterized protein</fullName>
    </submittedName>
</protein>
<evidence type="ECO:0000313" key="3">
    <source>
        <dbReference type="Proteomes" id="UP000033649"/>
    </source>
</evidence>
<gene>
    <name evidence="2" type="ORF">VE26_04540</name>
</gene>
<keyword evidence="1" id="KW-1133">Transmembrane helix</keyword>
<accession>A0A0F5FK34</accession>
<comment type="caution">
    <text evidence="2">The sequence shown here is derived from an EMBL/GenBank/DDBJ whole genome shotgun (WGS) entry which is preliminary data.</text>
</comment>